<reference evidence="1 2" key="1">
    <citation type="submission" date="2021-03" db="EMBL/GenBank/DDBJ databases">
        <title>Sequencing the genomes of 1000 actinobacteria strains.</title>
        <authorList>
            <person name="Klenk H.-P."/>
        </authorList>
    </citation>
    <scope>NUCLEOTIDE SEQUENCE [LARGE SCALE GENOMIC DNA]</scope>
    <source>
        <strain evidence="1 2">DSM 13468</strain>
    </source>
</reference>
<name>A0ABS4WUZ2_9MICO</name>
<dbReference type="PANTHER" id="PTHR43649">
    <property type="entry name" value="ARABINOSE-BINDING PROTEIN-RELATED"/>
    <property type="match status" value="1"/>
</dbReference>
<organism evidence="1 2">
    <name type="scientific">Microbacterium phyllosphaerae</name>
    <dbReference type="NCBI Taxonomy" id="124798"/>
    <lineage>
        <taxon>Bacteria</taxon>
        <taxon>Bacillati</taxon>
        <taxon>Actinomycetota</taxon>
        <taxon>Actinomycetes</taxon>
        <taxon>Micrococcales</taxon>
        <taxon>Microbacteriaceae</taxon>
        <taxon>Microbacterium</taxon>
    </lineage>
</organism>
<dbReference type="Proteomes" id="UP000703720">
    <property type="component" value="Unassembled WGS sequence"/>
</dbReference>
<dbReference type="InterPro" id="IPR050490">
    <property type="entry name" value="Bact_solute-bd_prot1"/>
</dbReference>
<dbReference type="SUPFAM" id="SSF53850">
    <property type="entry name" value="Periplasmic binding protein-like II"/>
    <property type="match status" value="1"/>
</dbReference>
<gene>
    <name evidence="1" type="ORF">JOF42_003381</name>
</gene>
<dbReference type="InterPro" id="IPR006059">
    <property type="entry name" value="SBP"/>
</dbReference>
<accession>A0ABS4WUZ2</accession>
<dbReference type="PANTHER" id="PTHR43649:SF14">
    <property type="entry name" value="BLR3389 PROTEIN"/>
    <property type="match status" value="1"/>
</dbReference>
<dbReference type="EMBL" id="JAGIOA010000001">
    <property type="protein sequence ID" value="MBP2379886.1"/>
    <property type="molecule type" value="Genomic_DNA"/>
</dbReference>
<comment type="caution">
    <text evidence="1">The sequence shown here is derived from an EMBL/GenBank/DDBJ whole genome shotgun (WGS) entry which is preliminary data.</text>
</comment>
<dbReference type="RefSeq" id="WP_210098883.1">
    <property type="nucleotide sequence ID" value="NZ_BAAAIO010000002.1"/>
</dbReference>
<proteinExistence type="predicted"/>
<evidence type="ECO:0000313" key="2">
    <source>
        <dbReference type="Proteomes" id="UP000703720"/>
    </source>
</evidence>
<keyword evidence="2" id="KW-1185">Reference proteome</keyword>
<dbReference type="Pfam" id="PF01547">
    <property type="entry name" value="SBP_bac_1"/>
    <property type="match status" value="1"/>
</dbReference>
<sequence>MAIAGVILAGCASGAPAEGGNTSRPEGEIHVLVLGDAAASAEQAAADRFNKTSDVKVVIDTGSTSGAEYSTAVRNSIGTASAPDIFMSWGAANISPLVDAGALMSLNDFIDEDPKLESSFLPSVFSEEVIDGESYGIPMRGVAPTFLYYNKQVLADAGLEPATTWDELLDQVGPLTDAGVTPIGLAGSDKWPTQMWYQYVFDRVAGPEAVREGLLGDGDVWDSDESREALDDIKEIVDSGAFGNSFDSVTYGTDGSAALLRTGKSAYELMGTWHYATIAGGDEEFVKNDLGWTAFPSIGSDNATDIAGNLSNFYNVAADTRYPDTVRDFLAELYSDDFLKDQLALGNLPPTTNAADLVAADTSLDETNREFLTFVAGLVADAPAFQLSWDQFVPAASQTPLQNAMADYFNGTIDADGWVAAVQSATAAQ</sequence>
<dbReference type="Gene3D" id="3.40.190.10">
    <property type="entry name" value="Periplasmic binding protein-like II"/>
    <property type="match status" value="2"/>
</dbReference>
<protein>
    <submittedName>
        <fullName evidence="1">Xylobiose transport system substrate-binding protein</fullName>
    </submittedName>
</protein>
<evidence type="ECO:0000313" key="1">
    <source>
        <dbReference type="EMBL" id="MBP2379886.1"/>
    </source>
</evidence>